<proteinExistence type="inferred from homology"/>
<dbReference type="InterPro" id="IPR050950">
    <property type="entry name" value="HTH-type_LysR_regulators"/>
</dbReference>
<evidence type="ECO:0000256" key="4">
    <source>
        <dbReference type="ARBA" id="ARBA00023163"/>
    </source>
</evidence>
<evidence type="ECO:0000259" key="5">
    <source>
        <dbReference type="PROSITE" id="PS50931"/>
    </source>
</evidence>
<sequence>MINVTVKQIKAFVAVAQTQSFAEAGALVHLSQPALSIAIRNLEEAVGGRLLARSTRRLSLTPEGAAFLPVAQRLLGDWDSALQDLHNLFAMRRGKMTLAAMPSFASNQLPQIVERYRQRYPDVNVAVQDVVAESVVEMVRSGRVEIGVTFDPDDSNDLVFQPLFADRFVAVLPPASPLVARSRVTWRALQASSFLALQRPSGIRALIDRTIADSGIHLPVELEAHQLATIGRMVATGLGVSAVPALCVKQMEEMGAVCRPLTGPAVSRRVGVITRCRYPLSQAAQAMLEILLEWFG</sequence>
<dbReference type="Pfam" id="PF03466">
    <property type="entry name" value="LysR_substrate"/>
    <property type="match status" value="1"/>
</dbReference>
<keyword evidence="2" id="KW-0805">Transcription regulation</keyword>
<dbReference type="InterPro" id="IPR005119">
    <property type="entry name" value="LysR_subst-bd"/>
</dbReference>
<feature type="domain" description="HTH lysR-type" evidence="5">
    <location>
        <begin position="4"/>
        <end position="61"/>
    </location>
</feature>
<dbReference type="InterPro" id="IPR036388">
    <property type="entry name" value="WH-like_DNA-bd_sf"/>
</dbReference>
<dbReference type="AlphaFoldDB" id="A0A545TQM1"/>
<reference evidence="6 7" key="1">
    <citation type="submission" date="2019-06" db="EMBL/GenBank/DDBJ databases">
        <title>Whole genome sequence for Cellvibrionaceae sp. R142.</title>
        <authorList>
            <person name="Wang G."/>
        </authorList>
    </citation>
    <scope>NUCLEOTIDE SEQUENCE [LARGE SCALE GENOMIC DNA]</scope>
    <source>
        <strain evidence="6 7">R142</strain>
    </source>
</reference>
<keyword evidence="7" id="KW-1185">Reference proteome</keyword>
<dbReference type="FunFam" id="1.10.10.10:FF:000001">
    <property type="entry name" value="LysR family transcriptional regulator"/>
    <property type="match status" value="1"/>
</dbReference>
<evidence type="ECO:0000256" key="3">
    <source>
        <dbReference type="ARBA" id="ARBA00023125"/>
    </source>
</evidence>
<dbReference type="RefSeq" id="WP_142904407.1">
    <property type="nucleotide sequence ID" value="NZ_ML660092.1"/>
</dbReference>
<dbReference type="PANTHER" id="PTHR30419:SF30">
    <property type="entry name" value="LYSR FAMILY TRANSCRIPTIONAL REGULATOR"/>
    <property type="match status" value="1"/>
</dbReference>
<dbReference type="InterPro" id="IPR000847">
    <property type="entry name" value="LysR_HTH_N"/>
</dbReference>
<dbReference type="GO" id="GO:0005829">
    <property type="term" value="C:cytosol"/>
    <property type="evidence" value="ECO:0007669"/>
    <property type="project" value="TreeGrafter"/>
</dbReference>
<dbReference type="EMBL" id="VHSG01000011">
    <property type="protein sequence ID" value="TQV79507.1"/>
    <property type="molecule type" value="Genomic_DNA"/>
</dbReference>
<organism evidence="6 7">
    <name type="scientific">Exilibacterium tricleocarpae</name>
    <dbReference type="NCBI Taxonomy" id="2591008"/>
    <lineage>
        <taxon>Bacteria</taxon>
        <taxon>Pseudomonadati</taxon>
        <taxon>Pseudomonadota</taxon>
        <taxon>Gammaproteobacteria</taxon>
        <taxon>Cellvibrionales</taxon>
        <taxon>Cellvibrionaceae</taxon>
        <taxon>Exilibacterium</taxon>
    </lineage>
</organism>
<dbReference type="Gene3D" id="1.10.10.10">
    <property type="entry name" value="Winged helix-like DNA-binding domain superfamily/Winged helix DNA-binding domain"/>
    <property type="match status" value="1"/>
</dbReference>
<dbReference type="Gene3D" id="3.40.190.290">
    <property type="match status" value="1"/>
</dbReference>
<dbReference type="InterPro" id="IPR036390">
    <property type="entry name" value="WH_DNA-bd_sf"/>
</dbReference>
<dbReference type="Pfam" id="PF00126">
    <property type="entry name" value="HTH_1"/>
    <property type="match status" value="1"/>
</dbReference>
<name>A0A545TQM1_9GAMM</name>
<keyword evidence="4" id="KW-0804">Transcription</keyword>
<gene>
    <name evidence="6" type="ORF">FKG94_11610</name>
</gene>
<evidence type="ECO:0000256" key="2">
    <source>
        <dbReference type="ARBA" id="ARBA00023015"/>
    </source>
</evidence>
<protein>
    <submittedName>
        <fullName evidence="6">LysR family transcriptional regulator</fullName>
    </submittedName>
</protein>
<dbReference type="CDD" id="cd08440">
    <property type="entry name" value="PBP2_LTTR_like_4"/>
    <property type="match status" value="1"/>
</dbReference>
<dbReference type="GO" id="GO:0003677">
    <property type="term" value="F:DNA binding"/>
    <property type="evidence" value="ECO:0007669"/>
    <property type="project" value="UniProtKB-KW"/>
</dbReference>
<comment type="similarity">
    <text evidence="1">Belongs to the LysR transcriptional regulatory family.</text>
</comment>
<dbReference type="OrthoDB" id="646694at2"/>
<dbReference type="Proteomes" id="UP000319732">
    <property type="component" value="Unassembled WGS sequence"/>
</dbReference>
<evidence type="ECO:0000313" key="6">
    <source>
        <dbReference type="EMBL" id="TQV79507.1"/>
    </source>
</evidence>
<evidence type="ECO:0000313" key="7">
    <source>
        <dbReference type="Proteomes" id="UP000319732"/>
    </source>
</evidence>
<dbReference type="PRINTS" id="PR00039">
    <property type="entry name" value="HTHLYSR"/>
</dbReference>
<dbReference type="PANTHER" id="PTHR30419">
    <property type="entry name" value="HTH-TYPE TRANSCRIPTIONAL REGULATOR YBHD"/>
    <property type="match status" value="1"/>
</dbReference>
<dbReference type="SUPFAM" id="SSF46785">
    <property type="entry name" value="Winged helix' DNA-binding domain"/>
    <property type="match status" value="1"/>
</dbReference>
<dbReference type="GO" id="GO:0003700">
    <property type="term" value="F:DNA-binding transcription factor activity"/>
    <property type="evidence" value="ECO:0007669"/>
    <property type="project" value="InterPro"/>
</dbReference>
<accession>A0A545TQM1</accession>
<dbReference type="SUPFAM" id="SSF53850">
    <property type="entry name" value="Periplasmic binding protein-like II"/>
    <property type="match status" value="1"/>
</dbReference>
<dbReference type="PROSITE" id="PS50931">
    <property type="entry name" value="HTH_LYSR"/>
    <property type="match status" value="1"/>
</dbReference>
<comment type="caution">
    <text evidence="6">The sequence shown here is derived from an EMBL/GenBank/DDBJ whole genome shotgun (WGS) entry which is preliminary data.</text>
</comment>
<keyword evidence="3" id="KW-0238">DNA-binding</keyword>
<evidence type="ECO:0000256" key="1">
    <source>
        <dbReference type="ARBA" id="ARBA00009437"/>
    </source>
</evidence>